<protein>
    <submittedName>
        <fullName evidence="3">Diguanylate phosphodiesterase</fullName>
    </submittedName>
</protein>
<dbReference type="PROSITE" id="PS51833">
    <property type="entry name" value="HDOD"/>
    <property type="match status" value="1"/>
</dbReference>
<gene>
    <name evidence="3" type="ORF">EV688_1351</name>
</gene>
<dbReference type="Gene3D" id="3.20.20.450">
    <property type="entry name" value="EAL domain"/>
    <property type="match status" value="1"/>
</dbReference>
<sequence>MTPFFLARQPIFNRQLEVYAYELLFRDSLDNAHGGTVDDDASTARVIANATELGLETLTRGRQAFINLPQRFLEDPELIPLDPSWMVPEILETVILNDACIAGIRRLQERGFCLALDDFVDTTDFDAILPLVDIVKLDVLALPEAQWATQIDRLRKHDCQILAEKVETLEAYETLHALGVEYFQGYFFARPKIVEGRQLPPARVTLLQTLARLNDPQSSVEDVHQLVSRDVALSVKALKHVNSAAQGLNRHIETIREAIVYLGRNTIRRWVSLYLLASTDTGPEENLTLALQRAKLCELIADHTGRGNPEACFTAGLYSMLDALMNAPLPDLLRHMNLADDMRAALLSRSGDTGKIIDCAQRLESGDIPEQGYLRLSLRELGSLQADALRWTDDALRDLGIE</sequence>
<dbReference type="Pfam" id="PF00563">
    <property type="entry name" value="EAL"/>
    <property type="match status" value="1"/>
</dbReference>
<dbReference type="PIRSF" id="PIRSF003180">
    <property type="entry name" value="DiGMPpdiest_YuxH"/>
    <property type="match status" value="1"/>
</dbReference>
<dbReference type="OrthoDB" id="9804751at2"/>
<proteinExistence type="predicted"/>
<comment type="caution">
    <text evidence="3">The sequence shown here is derived from an EMBL/GenBank/DDBJ whole genome shotgun (WGS) entry which is preliminary data.</text>
</comment>
<dbReference type="PANTHER" id="PTHR33525:SF4">
    <property type="entry name" value="CYCLIC DI-GMP PHOSPHODIESTERASE CDGJ"/>
    <property type="match status" value="1"/>
</dbReference>
<reference evidence="3 4" key="1">
    <citation type="submission" date="2019-03" db="EMBL/GenBank/DDBJ databases">
        <title>Genomic Encyclopedia of Type Strains, Phase IV (KMG-IV): sequencing the most valuable type-strain genomes for metagenomic binning, comparative biology and taxonomic classification.</title>
        <authorList>
            <person name="Goeker M."/>
        </authorList>
    </citation>
    <scope>NUCLEOTIDE SEQUENCE [LARGE SCALE GENOMIC DNA]</scope>
    <source>
        <strain evidence="3 4">DSM 23344</strain>
    </source>
</reference>
<keyword evidence="4" id="KW-1185">Reference proteome</keyword>
<dbReference type="Gene3D" id="1.10.3210.10">
    <property type="entry name" value="Hypothetical protein af1432"/>
    <property type="match status" value="1"/>
</dbReference>
<evidence type="ECO:0000259" key="1">
    <source>
        <dbReference type="PROSITE" id="PS50883"/>
    </source>
</evidence>
<dbReference type="InterPro" id="IPR035919">
    <property type="entry name" value="EAL_sf"/>
</dbReference>
<evidence type="ECO:0000313" key="4">
    <source>
        <dbReference type="Proteomes" id="UP000294980"/>
    </source>
</evidence>
<dbReference type="RefSeq" id="WP_117319734.1">
    <property type="nucleotide sequence ID" value="NZ_QQSW01000044.1"/>
</dbReference>
<dbReference type="EMBL" id="SLWX01000035">
    <property type="protein sequence ID" value="TCO69334.1"/>
    <property type="molecule type" value="Genomic_DNA"/>
</dbReference>
<dbReference type="SMART" id="SM00052">
    <property type="entry name" value="EAL"/>
    <property type="match status" value="1"/>
</dbReference>
<dbReference type="Pfam" id="PF08668">
    <property type="entry name" value="HDOD"/>
    <property type="match status" value="1"/>
</dbReference>
<dbReference type="PROSITE" id="PS50883">
    <property type="entry name" value="EAL"/>
    <property type="match status" value="1"/>
</dbReference>
<evidence type="ECO:0000313" key="3">
    <source>
        <dbReference type="EMBL" id="TCO69334.1"/>
    </source>
</evidence>
<dbReference type="PANTHER" id="PTHR33525">
    <property type="match status" value="1"/>
</dbReference>
<feature type="domain" description="EAL" evidence="1">
    <location>
        <begin position="1"/>
        <end position="205"/>
    </location>
</feature>
<dbReference type="SUPFAM" id="SSF141868">
    <property type="entry name" value="EAL domain-like"/>
    <property type="match status" value="1"/>
</dbReference>
<accession>A0A4R2K9E0</accession>
<dbReference type="InterPro" id="IPR052340">
    <property type="entry name" value="RNase_Y/CdgJ"/>
</dbReference>
<dbReference type="SUPFAM" id="SSF109604">
    <property type="entry name" value="HD-domain/PDEase-like"/>
    <property type="match status" value="1"/>
</dbReference>
<dbReference type="InterPro" id="IPR014408">
    <property type="entry name" value="dGMP_Pdiesterase_EAL/HD-GYP"/>
</dbReference>
<dbReference type="Proteomes" id="UP000294980">
    <property type="component" value="Unassembled WGS sequence"/>
</dbReference>
<organism evidence="3 4">
    <name type="scientific">Chromatocurvus halotolerans</name>
    <dbReference type="NCBI Taxonomy" id="1132028"/>
    <lineage>
        <taxon>Bacteria</taxon>
        <taxon>Pseudomonadati</taxon>
        <taxon>Pseudomonadota</taxon>
        <taxon>Gammaproteobacteria</taxon>
        <taxon>Cellvibrionales</taxon>
        <taxon>Halieaceae</taxon>
        <taxon>Chromatocurvus</taxon>
    </lineage>
</organism>
<dbReference type="InterPro" id="IPR001633">
    <property type="entry name" value="EAL_dom"/>
</dbReference>
<evidence type="ECO:0000259" key="2">
    <source>
        <dbReference type="PROSITE" id="PS51833"/>
    </source>
</evidence>
<dbReference type="AlphaFoldDB" id="A0A4R2K9E0"/>
<feature type="domain" description="HDOD" evidence="2">
    <location>
        <begin position="199"/>
        <end position="395"/>
    </location>
</feature>
<dbReference type="InterPro" id="IPR013976">
    <property type="entry name" value="HDOD"/>
</dbReference>
<name>A0A4R2K9E0_9GAMM</name>